<protein>
    <recommendedName>
        <fullName evidence="5">Secreted protein</fullName>
    </recommendedName>
</protein>
<feature type="chain" id="PRO_5042001992" description="Secreted protein" evidence="2">
    <location>
        <begin position="22"/>
        <end position="167"/>
    </location>
</feature>
<reference evidence="3" key="1">
    <citation type="submission" date="2021-12" db="EMBL/GenBank/DDBJ databases">
        <title>Convergent genome expansion in fungi linked to evolution of root-endophyte symbiosis.</title>
        <authorList>
            <consortium name="DOE Joint Genome Institute"/>
            <person name="Ke Y.-H."/>
            <person name="Bonito G."/>
            <person name="Liao H.-L."/>
            <person name="Looney B."/>
            <person name="Rojas-Flechas A."/>
            <person name="Nash J."/>
            <person name="Hameed K."/>
            <person name="Schadt C."/>
            <person name="Martin F."/>
            <person name="Crous P.W."/>
            <person name="Miettinen O."/>
            <person name="Magnuson J.K."/>
            <person name="Labbe J."/>
            <person name="Jacobson D."/>
            <person name="Doktycz M.J."/>
            <person name="Veneault-Fourrey C."/>
            <person name="Kuo A."/>
            <person name="Mondo S."/>
            <person name="Calhoun S."/>
            <person name="Riley R."/>
            <person name="Ohm R."/>
            <person name="LaButti K."/>
            <person name="Andreopoulos B."/>
            <person name="Pangilinan J."/>
            <person name="Nolan M."/>
            <person name="Tritt A."/>
            <person name="Clum A."/>
            <person name="Lipzen A."/>
            <person name="Daum C."/>
            <person name="Barry K."/>
            <person name="Grigoriev I.V."/>
            <person name="Vilgalys R."/>
        </authorList>
    </citation>
    <scope>NUCLEOTIDE SEQUENCE</scope>
    <source>
        <strain evidence="3">PMI_201</strain>
    </source>
</reference>
<proteinExistence type="predicted"/>
<evidence type="ECO:0000313" key="4">
    <source>
        <dbReference type="Proteomes" id="UP001201262"/>
    </source>
</evidence>
<dbReference type="EMBL" id="JAJTJA010000013">
    <property type="protein sequence ID" value="KAH8690463.1"/>
    <property type="molecule type" value="Genomic_DNA"/>
</dbReference>
<feature type="region of interest" description="Disordered" evidence="1">
    <location>
        <begin position="141"/>
        <end position="167"/>
    </location>
</feature>
<evidence type="ECO:0000256" key="2">
    <source>
        <dbReference type="SAM" id="SignalP"/>
    </source>
</evidence>
<feature type="signal peptide" evidence="2">
    <location>
        <begin position="1"/>
        <end position="21"/>
    </location>
</feature>
<keyword evidence="2" id="KW-0732">Signal</keyword>
<evidence type="ECO:0008006" key="5">
    <source>
        <dbReference type="Google" id="ProtNLM"/>
    </source>
</evidence>
<name>A0AAD4KKA4_9EURO</name>
<evidence type="ECO:0000256" key="1">
    <source>
        <dbReference type="SAM" id="MobiDB-lite"/>
    </source>
</evidence>
<evidence type="ECO:0000313" key="3">
    <source>
        <dbReference type="EMBL" id="KAH8690463.1"/>
    </source>
</evidence>
<comment type="caution">
    <text evidence="3">The sequence shown here is derived from an EMBL/GenBank/DDBJ whole genome shotgun (WGS) entry which is preliminary data.</text>
</comment>
<dbReference type="Proteomes" id="UP001201262">
    <property type="component" value="Unassembled WGS sequence"/>
</dbReference>
<gene>
    <name evidence="3" type="ORF">BGW36DRAFT_364043</name>
</gene>
<accession>A0AAD4KKA4</accession>
<dbReference type="GeneID" id="70244806"/>
<sequence length="167" mass="18242">MRMMMLHPNLLLLWLVPIATAKNMFSCIPQIEPAMCTRIATGNSLLTCQVLCDEGSDLLQETNGLGAAATAFGSFLKLISANSECNSYYSGHGRSCPRYHNGRRDRYDDDDRVPLSRLILIISPTRMMMDASQTPLQTFLMHGKPQKSPSPATASILLPAPPTSGGE</sequence>
<organism evidence="3 4">
    <name type="scientific">Talaromyces proteolyticus</name>
    <dbReference type="NCBI Taxonomy" id="1131652"/>
    <lineage>
        <taxon>Eukaryota</taxon>
        <taxon>Fungi</taxon>
        <taxon>Dikarya</taxon>
        <taxon>Ascomycota</taxon>
        <taxon>Pezizomycotina</taxon>
        <taxon>Eurotiomycetes</taxon>
        <taxon>Eurotiomycetidae</taxon>
        <taxon>Eurotiales</taxon>
        <taxon>Trichocomaceae</taxon>
        <taxon>Talaromyces</taxon>
        <taxon>Talaromyces sect. Bacilispori</taxon>
    </lineage>
</organism>
<dbReference type="AlphaFoldDB" id="A0AAD4KKA4"/>
<keyword evidence="4" id="KW-1185">Reference proteome</keyword>
<dbReference type="RefSeq" id="XP_046066659.1">
    <property type="nucleotide sequence ID" value="XM_046214519.1"/>
</dbReference>